<feature type="region of interest" description="Disordered" evidence="1">
    <location>
        <begin position="1"/>
        <end position="24"/>
    </location>
</feature>
<reference evidence="2 3" key="1">
    <citation type="journal article" date="2019" name="Int. J. Syst. Evol. Microbiol.">
        <title>The Global Catalogue of Microorganisms (GCM) 10K type strain sequencing project: providing services to taxonomists for standard genome sequencing and annotation.</title>
        <authorList>
            <consortium name="The Broad Institute Genomics Platform"/>
            <consortium name="The Broad Institute Genome Sequencing Center for Infectious Disease"/>
            <person name="Wu L."/>
            <person name="Ma J."/>
        </authorList>
    </citation>
    <scope>NUCLEOTIDE SEQUENCE [LARGE SCALE GENOMIC DNA]</scope>
    <source>
        <strain evidence="2 3">JCM 15933</strain>
    </source>
</reference>
<name>A0ABN2BK58_9ACTN</name>
<evidence type="ECO:0000313" key="2">
    <source>
        <dbReference type="EMBL" id="GAA1540851.1"/>
    </source>
</evidence>
<feature type="compositionally biased region" description="Basic and acidic residues" evidence="1">
    <location>
        <begin position="91"/>
        <end position="101"/>
    </location>
</feature>
<comment type="caution">
    <text evidence="2">The sequence shown here is derived from an EMBL/GenBank/DDBJ whole genome shotgun (WGS) entry which is preliminary data.</text>
</comment>
<keyword evidence="3" id="KW-1185">Reference proteome</keyword>
<gene>
    <name evidence="2" type="ORF">GCM10009827_070310</name>
</gene>
<feature type="compositionally biased region" description="Basic residues" evidence="1">
    <location>
        <begin position="121"/>
        <end position="131"/>
    </location>
</feature>
<dbReference type="EMBL" id="BAAAQD010000016">
    <property type="protein sequence ID" value="GAA1540851.1"/>
    <property type="molecule type" value="Genomic_DNA"/>
</dbReference>
<proteinExistence type="predicted"/>
<evidence type="ECO:0000313" key="3">
    <source>
        <dbReference type="Proteomes" id="UP001501470"/>
    </source>
</evidence>
<protein>
    <submittedName>
        <fullName evidence="2">Uncharacterized protein</fullName>
    </submittedName>
</protein>
<feature type="region of interest" description="Disordered" evidence="1">
    <location>
        <begin position="37"/>
        <end position="140"/>
    </location>
</feature>
<accession>A0ABN2BK58</accession>
<evidence type="ECO:0000256" key="1">
    <source>
        <dbReference type="SAM" id="MobiDB-lite"/>
    </source>
</evidence>
<dbReference type="Proteomes" id="UP001501470">
    <property type="component" value="Unassembled WGS sequence"/>
</dbReference>
<sequence>MPVAASVAPIPVTDPSNAKLRRASDCAEYASTQLWLAEVPAKTSPRRAPDGDPGADVDSATGGEPGPDGCCGRQPHPHIHRRATQHAGDLGGREPFHRDETENVLILGAQAVKGGGDGTIRVRRLGRRRGGPRREDPSRS</sequence>
<organism evidence="2 3">
    <name type="scientific">Dactylosporangium maewongense</name>
    <dbReference type="NCBI Taxonomy" id="634393"/>
    <lineage>
        <taxon>Bacteria</taxon>
        <taxon>Bacillati</taxon>
        <taxon>Actinomycetota</taxon>
        <taxon>Actinomycetes</taxon>
        <taxon>Micromonosporales</taxon>
        <taxon>Micromonosporaceae</taxon>
        <taxon>Dactylosporangium</taxon>
    </lineage>
</organism>
<feature type="compositionally biased region" description="Basic residues" evidence="1">
    <location>
        <begin position="75"/>
        <end position="84"/>
    </location>
</feature>